<organism evidence="1 2">
    <name type="scientific">Thelohanellus kitauei</name>
    <name type="common">Myxosporean</name>
    <dbReference type="NCBI Taxonomy" id="669202"/>
    <lineage>
        <taxon>Eukaryota</taxon>
        <taxon>Metazoa</taxon>
        <taxon>Cnidaria</taxon>
        <taxon>Myxozoa</taxon>
        <taxon>Myxosporea</taxon>
        <taxon>Bivalvulida</taxon>
        <taxon>Platysporina</taxon>
        <taxon>Myxobolidae</taxon>
        <taxon>Thelohanellus</taxon>
    </lineage>
</organism>
<protein>
    <submittedName>
        <fullName evidence="1">Uncharacterized protein</fullName>
    </submittedName>
</protein>
<evidence type="ECO:0000313" key="1">
    <source>
        <dbReference type="EMBL" id="KII62573.1"/>
    </source>
</evidence>
<evidence type="ECO:0000313" key="2">
    <source>
        <dbReference type="Proteomes" id="UP000031668"/>
    </source>
</evidence>
<gene>
    <name evidence="1" type="ORF">RF11_05203</name>
</gene>
<keyword evidence="2" id="KW-1185">Reference proteome</keyword>
<comment type="caution">
    <text evidence="1">The sequence shown here is derived from an EMBL/GenBank/DDBJ whole genome shotgun (WGS) entry which is preliminary data.</text>
</comment>
<dbReference type="AlphaFoldDB" id="A0A0C2IB43"/>
<proteinExistence type="predicted"/>
<accession>A0A0C2IB43</accession>
<dbReference type="OrthoDB" id="2194416at2759"/>
<dbReference type="Proteomes" id="UP000031668">
    <property type="component" value="Unassembled WGS sequence"/>
</dbReference>
<name>A0A0C2IB43_THEKT</name>
<reference evidence="1 2" key="1">
    <citation type="journal article" date="2014" name="Genome Biol. Evol.">
        <title>The genome of the myxosporean Thelohanellus kitauei shows adaptations to nutrient acquisition within its fish host.</title>
        <authorList>
            <person name="Yang Y."/>
            <person name="Xiong J."/>
            <person name="Zhou Z."/>
            <person name="Huo F."/>
            <person name="Miao W."/>
            <person name="Ran C."/>
            <person name="Liu Y."/>
            <person name="Zhang J."/>
            <person name="Feng J."/>
            <person name="Wang M."/>
            <person name="Wang M."/>
            <person name="Wang L."/>
            <person name="Yao B."/>
        </authorList>
    </citation>
    <scope>NUCLEOTIDE SEQUENCE [LARGE SCALE GENOMIC DNA]</scope>
    <source>
        <strain evidence="1">Wuqing</strain>
    </source>
</reference>
<sequence length="220" mass="24390">MRQREANALFKIDMKGNMAKPLSPGASSKPTLEVAPEYAALLSSRPAVKSDTTWENPLLAKQRELPAINLESTLLLTRKQFDWSSPGPDGIPLFFYKKCRIFGARVTAFLNRFMNNPRSAPSSVFKGRTVLVPKTKPATTLVDFRPRTCLNVAYKIISTVMMTVVGATTKGKGIIPVNQRADRSRHQGCVEAHIYSSAVTGIMKRRGIHSIPFMLTSRKP</sequence>
<dbReference type="EMBL" id="JWZT01004937">
    <property type="protein sequence ID" value="KII62573.1"/>
    <property type="molecule type" value="Genomic_DNA"/>
</dbReference>